<dbReference type="InterPro" id="IPR002842">
    <property type="entry name" value="ATPase_V1_Esu"/>
</dbReference>
<dbReference type="AlphaFoldDB" id="A0A167EDX8"/>
<keyword evidence="3" id="KW-0406">Ion transport</keyword>
<dbReference type="RefSeq" id="XP_018736430.1">
    <property type="nucleotide sequence ID" value="XM_018882009.1"/>
</dbReference>
<dbReference type="SUPFAM" id="SSF160527">
    <property type="entry name" value="V-type ATPase subunit E-like"/>
    <property type="match status" value="1"/>
</dbReference>
<evidence type="ECO:0000256" key="4">
    <source>
        <dbReference type="SAM" id="Coils"/>
    </source>
</evidence>
<dbReference type="GO" id="GO:0000221">
    <property type="term" value="C:vacuolar proton-transporting V-type ATPase, V1 domain"/>
    <property type="evidence" value="ECO:0007669"/>
    <property type="project" value="EnsemblFungi"/>
</dbReference>
<accession>A0A167EDX8</accession>
<evidence type="ECO:0000256" key="2">
    <source>
        <dbReference type="ARBA" id="ARBA00022448"/>
    </source>
</evidence>
<dbReference type="GO" id="GO:0046961">
    <property type="term" value="F:proton-transporting ATPase activity, rotational mechanism"/>
    <property type="evidence" value="ECO:0007669"/>
    <property type="project" value="InterPro"/>
</dbReference>
<keyword evidence="4" id="KW-0175">Coiled coil</keyword>
<evidence type="ECO:0000256" key="1">
    <source>
        <dbReference type="ARBA" id="ARBA00005901"/>
    </source>
</evidence>
<dbReference type="KEGG" id="slb:AWJ20_4906"/>
<dbReference type="EMBL" id="CP014502">
    <property type="protein sequence ID" value="ANB13953.1"/>
    <property type="molecule type" value="Genomic_DNA"/>
</dbReference>
<dbReference type="Gene3D" id="3.30.2320.30">
    <property type="entry name" value="ATP synthase, E subunit, C-terminal"/>
    <property type="match status" value="1"/>
</dbReference>
<keyword evidence="6" id="KW-1185">Reference proteome</keyword>
<sequence>MPANQALSDDQVAGELQKMVEFIKKEADEKAKEIELKANEEYEIDKATVVRSETASIDHLYERKYKQSELSQQIAKSTIANQIRLKVLRAKEDALSEILEEAAQKLKTVANDKAKYETVLDGLIQEGLFALMDDKISLRVREADVGLVEKAIPSAIKAFEEKTSHTGTQVSIDKDNFLPKDSAGGVIIVNSTGKIDVDNTLEERLKLLSETSLPQIRLALFGASASRKHFD</sequence>
<evidence type="ECO:0000256" key="3">
    <source>
        <dbReference type="ARBA" id="ARBA00023065"/>
    </source>
</evidence>
<dbReference type="HAMAP" id="MF_00311">
    <property type="entry name" value="ATP_synth_E_arch"/>
    <property type="match status" value="1"/>
</dbReference>
<dbReference type="OrthoDB" id="10263003at2759"/>
<keyword evidence="2" id="KW-0813">Transport</keyword>
<dbReference type="Pfam" id="PF01991">
    <property type="entry name" value="vATP-synt_E"/>
    <property type="match status" value="1"/>
</dbReference>
<organism evidence="5 6">
    <name type="scientific">Sugiyamaella lignohabitans</name>
    <dbReference type="NCBI Taxonomy" id="796027"/>
    <lineage>
        <taxon>Eukaryota</taxon>
        <taxon>Fungi</taxon>
        <taxon>Dikarya</taxon>
        <taxon>Ascomycota</taxon>
        <taxon>Saccharomycotina</taxon>
        <taxon>Dipodascomycetes</taxon>
        <taxon>Dipodascales</taxon>
        <taxon>Trichomonascaceae</taxon>
        <taxon>Sugiyamaella</taxon>
    </lineage>
</organism>
<evidence type="ECO:0000313" key="6">
    <source>
        <dbReference type="Proteomes" id="UP000189580"/>
    </source>
</evidence>
<dbReference type="PANTHER" id="PTHR45715">
    <property type="entry name" value="ATPASE H+-TRANSPORTING V1 SUBUNIT E1A-RELATED"/>
    <property type="match status" value="1"/>
</dbReference>
<feature type="coiled-coil region" evidence="4">
    <location>
        <begin position="85"/>
        <end position="119"/>
    </location>
</feature>
<reference evidence="5 6" key="1">
    <citation type="submission" date="2016-02" db="EMBL/GenBank/DDBJ databases">
        <title>Complete genome sequence and transcriptome regulation of the pentose utilising yeast Sugiyamaella lignohabitans.</title>
        <authorList>
            <person name="Bellasio M."/>
            <person name="Peymann A."/>
            <person name="Valli M."/>
            <person name="Sipitzky M."/>
            <person name="Graf A."/>
            <person name="Sauer M."/>
            <person name="Marx H."/>
            <person name="Mattanovich D."/>
        </authorList>
    </citation>
    <scope>NUCLEOTIDE SEQUENCE [LARGE SCALE GENOMIC DNA]</scope>
    <source>
        <strain evidence="5 6">CBS 10342</strain>
    </source>
</reference>
<proteinExistence type="inferred from homology"/>
<evidence type="ECO:0000313" key="5">
    <source>
        <dbReference type="EMBL" id="ANB13953.1"/>
    </source>
</evidence>
<dbReference type="Gene3D" id="6.10.250.1620">
    <property type="match status" value="1"/>
</dbReference>
<protein>
    <submittedName>
        <fullName evidence="5">H(+)-transporting V1 sector ATPase subunit E</fullName>
    </submittedName>
</protein>
<dbReference type="GeneID" id="30037089"/>
<dbReference type="InterPro" id="IPR038495">
    <property type="entry name" value="ATPase_E_C"/>
</dbReference>
<feature type="coiled-coil region" evidence="4">
    <location>
        <begin position="13"/>
        <end position="40"/>
    </location>
</feature>
<dbReference type="GO" id="GO:0000329">
    <property type="term" value="C:fungal-type vacuole membrane"/>
    <property type="evidence" value="ECO:0007669"/>
    <property type="project" value="EnsemblFungi"/>
</dbReference>
<comment type="similarity">
    <text evidence="1">Belongs to the V-ATPase E subunit family.</text>
</comment>
<dbReference type="Proteomes" id="UP000189580">
    <property type="component" value="Chromosome d"/>
</dbReference>
<gene>
    <name evidence="5" type="primary">VMA4</name>
    <name evidence="5" type="ORF">AWJ20_4906</name>
</gene>
<name>A0A167EDX8_9ASCO</name>
<dbReference type="GO" id="GO:0045121">
    <property type="term" value="C:membrane raft"/>
    <property type="evidence" value="ECO:0007669"/>
    <property type="project" value="EnsemblFungi"/>
</dbReference>